<dbReference type="UniPathway" id="UPA00653"/>
<keyword evidence="4 16" id="KW-0004">4Fe-4S</keyword>
<evidence type="ECO:0000256" key="1">
    <source>
        <dbReference type="ARBA" id="ARBA00001974"/>
    </source>
</evidence>
<keyword evidence="12 16" id="KW-0411">Iron-sulfur</keyword>
<comment type="similarity">
    <text evidence="3">Belongs to the nitrite and sulfite reductase 4Fe-4S domain family.</text>
</comment>
<evidence type="ECO:0000256" key="11">
    <source>
        <dbReference type="ARBA" id="ARBA00023004"/>
    </source>
</evidence>
<evidence type="ECO:0000259" key="21">
    <source>
        <dbReference type="Pfam" id="PF18267"/>
    </source>
</evidence>
<dbReference type="KEGG" id="mut:GVT53_04730"/>
<dbReference type="PRINTS" id="PR00397">
    <property type="entry name" value="SIROHAEM"/>
</dbReference>
<evidence type="ECO:0000313" key="22">
    <source>
        <dbReference type="EMBL" id="QII44005.1"/>
    </source>
</evidence>
<feature type="binding site" evidence="16">
    <location>
        <position position="644"/>
    </location>
    <ligand>
        <name>[4Fe-4S] cluster</name>
        <dbReference type="ChEBI" id="CHEBI:49883"/>
    </ligand>
</feature>
<dbReference type="RefSeq" id="WP_166247666.1">
    <property type="nucleotide sequence ID" value="NZ_CP049616.1"/>
</dbReference>
<dbReference type="GO" id="GO:0051537">
    <property type="term" value="F:2 iron, 2 sulfur cluster binding"/>
    <property type="evidence" value="ECO:0007669"/>
    <property type="project" value="UniProtKB-KW"/>
</dbReference>
<keyword evidence="6 15" id="KW-0285">Flavoprotein</keyword>
<evidence type="ECO:0000259" key="18">
    <source>
        <dbReference type="Pfam" id="PF03460"/>
    </source>
</evidence>
<evidence type="ECO:0000256" key="14">
    <source>
        <dbReference type="ARBA" id="ARBA00034078"/>
    </source>
</evidence>
<evidence type="ECO:0000256" key="12">
    <source>
        <dbReference type="ARBA" id="ARBA00023014"/>
    </source>
</evidence>
<dbReference type="InterPro" id="IPR036136">
    <property type="entry name" value="Nit/Sulf_reduc_fer-like_dom_sf"/>
</dbReference>
<feature type="domain" description="Nitrite/sulphite reductase 4Fe-4S" evidence="17">
    <location>
        <begin position="635"/>
        <end position="774"/>
    </location>
</feature>
<dbReference type="Gene3D" id="3.50.50.60">
    <property type="entry name" value="FAD/NAD(P)-binding domain"/>
    <property type="match status" value="2"/>
</dbReference>
<keyword evidence="11 16" id="KW-0408">Iron</keyword>
<protein>
    <submittedName>
        <fullName evidence="22">Nitrite reductase large subunit</fullName>
        <ecNumber evidence="22">1.7.1.15</ecNumber>
    </submittedName>
</protein>
<evidence type="ECO:0000259" key="17">
    <source>
        <dbReference type="Pfam" id="PF01077"/>
    </source>
</evidence>
<feature type="domain" description="NADH-rubredoxin oxidoreductase C-terminal" evidence="21">
    <location>
        <begin position="324"/>
        <end position="388"/>
    </location>
</feature>
<keyword evidence="13 15" id="KW-0534">Nitrate assimilation</keyword>
<proteinExistence type="inferred from homology"/>
<dbReference type="GO" id="GO:0051539">
    <property type="term" value="F:4 iron, 4 sulfur cluster binding"/>
    <property type="evidence" value="ECO:0007669"/>
    <property type="project" value="UniProtKB-KW"/>
</dbReference>
<dbReference type="Proteomes" id="UP000502928">
    <property type="component" value="Chromosome"/>
</dbReference>
<feature type="domain" description="FAD/NAD(P)-binding" evidence="20">
    <location>
        <begin position="3"/>
        <end position="308"/>
    </location>
</feature>
<dbReference type="Pfam" id="PF03460">
    <property type="entry name" value="NIR_SIR_ferr"/>
    <property type="match status" value="1"/>
</dbReference>
<evidence type="ECO:0000256" key="9">
    <source>
        <dbReference type="ARBA" id="ARBA00022827"/>
    </source>
</evidence>
<feature type="domain" description="BFD-like [2Fe-2S]-binding" evidence="19">
    <location>
        <begin position="428"/>
        <end position="477"/>
    </location>
</feature>
<dbReference type="Gene3D" id="1.10.10.1100">
    <property type="entry name" value="BFD-like [2Fe-2S]-binding domain"/>
    <property type="match status" value="1"/>
</dbReference>
<dbReference type="Gene3D" id="3.30.390.30">
    <property type="match status" value="1"/>
</dbReference>
<dbReference type="Pfam" id="PF01077">
    <property type="entry name" value="NIR_SIR"/>
    <property type="match status" value="1"/>
</dbReference>
<feature type="binding site" description="axial binding residue" evidence="16">
    <location>
        <position position="688"/>
    </location>
    <ligand>
        <name>siroheme</name>
        <dbReference type="ChEBI" id="CHEBI:60052"/>
    </ligand>
    <ligandPart>
        <name>Fe</name>
        <dbReference type="ChEBI" id="CHEBI:18248"/>
    </ligandPart>
</feature>
<comment type="pathway">
    <text evidence="2">Nitrogen metabolism; nitrate reduction (assimilation).</text>
</comment>
<keyword evidence="9 15" id="KW-0274">FAD</keyword>
<dbReference type="NCBIfam" id="NF011565">
    <property type="entry name" value="PRK14989.1"/>
    <property type="match status" value="1"/>
</dbReference>
<evidence type="ECO:0000256" key="13">
    <source>
        <dbReference type="ARBA" id="ARBA00023063"/>
    </source>
</evidence>
<dbReference type="NCBIfam" id="TIGR02374">
    <property type="entry name" value="nitri_red_nirB"/>
    <property type="match status" value="1"/>
</dbReference>
<dbReference type="GO" id="GO:0020037">
    <property type="term" value="F:heme binding"/>
    <property type="evidence" value="ECO:0007669"/>
    <property type="project" value="InterPro"/>
</dbReference>
<feature type="binding site" evidence="16">
    <location>
        <position position="688"/>
    </location>
    <ligand>
        <name>[4Fe-4S] cluster</name>
        <dbReference type="ChEBI" id="CHEBI:49883"/>
    </ligand>
</feature>
<evidence type="ECO:0000256" key="7">
    <source>
        <dbReference type="ARBA" id="ARBA00022714"/>
    </source>
</evidence>
<dbReference type="InterPro" id="IPR007419">
    <property type="entry name" value="BFD-like_2Fe2S-bd_dom"/>
</dbReference>
<sequence>MKTVIVVGNGMVGYKFCEKFIATPSNNAYKLIVFGDEPRPAYDRVHLSEYFENQDAKALELAPATWYKKNGIELITGQRVTDIKKEKREIHTDAGDSHSYDYLVLATGSVPFVPPISGVEKEGVFVYRTIEDLEEMMAYASQIKAIKPNGRAAILGGGLLGLEAGKAVLDMGLEPHVVEFAPKLMPRQLDSRSSNVLQLKLESMGIQVHLSKAANQILGDKVIEGMEFGEDDRLDVDMLIISAGIRPRDELGRTCGLEMGTRGGIVVNNKMQTSAEDIFAIGEVALYNQMIYGLVAPGYEMADVAVNQILGNREVVMPDDIDMSTKLKLMGVDVASFGTPYMPADRGLSIIFENKTKHLYKRINVSHDRKTLLGGILVGDASDYNMLHQMYLNGMALPENAEELIVGARGEGGSAFGSAMDLPDTAQICSCESITKGNICSSLLDGKSESLKDVIQCTKATTGCGGCKPMVTELVNETLKSMGKEVKDVICEHFEYTRQELYGIVKVKGISTYNEALDKCGKGHGCEVCKPALASIFATIYNDTANKEDVIQDSNDRFLANIQRNGSYSVVPRIPGGEITPDKLIVLGDVAKEYGLYTKITGGQRIDLFGAELNDLPAIWKKLIDAGFESGHAYGKALRTVKSCVGSTWCRYGMDESVSFAIELEDRYKGIRSPHKLKGGVSGCIRECAEARGKDFGVIAVEGGWNLYVCGNGGATPKHAQLLAEQIDNETVIKYLDRFLMYYIRTAAPLMRTAAWLEKLEGGIEQLKKVVVEDSLNIAQELEMDMQSLVDKYECEWKQAVENEEIGKRFKHFVNTDDRDDNLVFVPMREQKMPEPWTN</sequence>
<evidence type="ECO:0000259" key="19">
    <source>
        <dbReference type="Pfam" id="PF04324"/>
    </source>
</evidence>
<dbReference type="Gene3D" id="3.30.413.10">
    <property type="entry name" value="Sulfite Reductase Hemoprotein, domain 1"/>
    <property type="match status" value="1"/>
</dbReference>
<dbReference type="SUPFAM" id="SSF55124">
    <property type="entry name" value="Nitrite/Sulfite reductase N-terminal domain-like"/>
    <property type="match status" value="1"/>
</dbReference>
<feature type="binding site" evidence="16">
    <location>
        <position position="650"/>
    </location>
    <ligand>
        <name>[4Fe-4S] cluster</name>
        <dbReference type="ChEBI" id="CHEBI:49883"/>
    </ligand>
</feature>
<dbReference type="EC" id="1.7.1.15" evidence="22"/>
<dbReference type="InterPro" id="IPR041854">
    <property type="entry name" value="BFD-like_2Fe2S-bd_dom_sf"/>
</dbReference>
<dbReference type="PANTHER" id="PTHR43809:SF1">
    <property type="entry name" value="NITRITE REDUCTASE (NADH) LARGE SUBUNIT"/>
    <property type="match status" value="1"/>
</dbReference>
<comment type="cofactor">
    <cofactor evidence="16">
        <name>siroheme</name>
        <dbReference type="ChEBI" id="CHEBI:60052"/>
    </cofactor>
    <text evidence="16">Binds 1 siroheme per subunit.</text>
</comment>
<evidence type="ECO:0000256" key="4">
    <source>
        <dbReference type="ARBA" id="ARBA00022485"/>
    </source>
</evidence>
<feature type="domain" description="Nitrite/Sulfite reductase ferredoxin-like" evidence="18">
    <location>
        <begin position="562"/>
        <end position="624"/>
    </location>
</feature>
<evidence type="ECO:0000256" key="8">
    <source>
        <dbReference type="ARBA" id="ARBA00022723"/>
    </source>
</evidence>
<dbReference type="SUPFAM" id="SSF51905">
    <property type="entry name" value="FAD/NAD(P)-binding domain"/>
    <property type="match status" value="2"/>
</dbReference>
<dbReference type="InterPro" id="IPR041575">
    <property type="entry name" value="Rubredoxin_C"/>
</dbReference>
<dbReference type="PIRSF" id="PIRSF037149">
    <property type="entry name" value="NirB"/>
    <property type="match status" value="1"/>
</dbReference>
<dbReference type="InterPro" id="IPR012744">
    <property type="entry name" value="Nitri_red_NirB"/>
</dbReference>
<dbReference type="PRINTS" id="PR00411">
    <property type="entry name" value="PNDRDTASEI"/>
</dbReference>
<evidence type="ECO:0000259" key="20">
    <source>
        <dbReference type="Pfam" id="PF07992"/>
    </source>
</evidence>
<dbReference type="Pfam" id="PF07992">
    <property type="entry name" value="Pyr_redox_2"/>
    <property type="match status" value="1"/>
</dbReference>
<dbReference type="GO" id="GO:0050660">
    <property type="term" value="F:flavin adenine dinucleotide binding"/>
    <property type="evidence" value="ECO:0007669"/>
    <property type="project" value="UniProtKB-UniRule"/>
</dbReference>
<name>A0A6G7IZM7_9FLAO</name>
<evidence type="ECO:0000256" key="15">
    <source>
        <dbReference type="PIRNR" id="PIRNR037149"/>
    </source>
</evidence>
<evidence type="ECO:0000256" key="5">
    <source>
        <dbReference type="ARBA" id="ARBA00022617"/>
    </source>
</evidence>
<feature type="binding site" evidence="16">
    <location>
        <position position="684"/>
    </location>
    <ligand>
        <name>[4Fe-4S] cluster</name>
        <dbReference type="ChEBI" id="CHEBI:49883"/>
    </ligand>
</feature>
<dbReference type="Pfam" id="PF04324">
    <property type="entry name" value="Fer2_BFD"/>
    <property type="match status" value="1"/>
</dbReference>
<dbReference type="CDD" id="cd19944">
    <property type="entry name" value="NirB_Fer2_BFD-like_2"/>
    <property type="match status" value="1"/>
</dbReference>
<organism evidence="22 23">
    <name type="scientific">Flagellimonas oceani</name>
    <dbReference type="NCBI Taxonomy" id="2698672"/>
    <lineage>
        <taxon>Bacteria</taxon>
        <taxon>Pseudomonadati</taxon>
        <taxon>Bacteroidota</taxon>
        <taxon>Flavobacteriia</taxon>
        <taxon>Flavobacteriales</taxon>
        <taxon>Flavobacteriaceae</taxon>
        <taxon>Flagellimonas</taxon>
    </lineage>
</organism>
<dbReference type="FunFam" id="3.30.413.10:FF:000007">
    <property type="entry name" value="Nitrite reductase [NAD(P)H] large subunit"/>
    <property type="match status" value="1"/>
</dbReference>
<reference evidence="22 23" key="1">
    <citation type="submission" date="2020-02" db="EMBL/GenBank/DDBJ databases">
        <title>Complete genome of Muricauda sp. 501str8.</title>
        <authorList>
            <person name="Dong B."/>
            <person name="Zhu S."/>
            <person name="Yang J."/>
            <person name="Chen J."/>
        </authorList>
    </citation>
    <scope>NUCLEOTIDE SEQUENCE [LARGE SCALE GENOMIC DNA]</scope>
    <source>
        <strain evidence="22 23">501str8</strain>
    </source>
</reference>
<comment type="cofactor">
    <cofactor evidence="16">
        <name>[4Fe-4S] cluster</name>
        <dbReference type="ChEBI" id="CHEBI:49883"/>
    </cofactor>
    <text evidence="16">Binds 1 [4Fe-4S] cluster per subunit.</text>
</comment>
<evidence type="ECO:0000313" key="23">
    <source>
        <dbReference type="Proteomes" id="UP000502928"/>
    </source>
</evidence>
<keyword evidence="5 16" id="KW-0349">Heme</keyword>
<dbReference type="SUPFAM" id="SSF56014">
    <property type="entry name" value="Nitrite and sulphite reductase 4Fe-4S domain-like"/>
    <property type="match status" value="1"/>
</dbReference>
<dbReference type="PROSITE" id="PS00365">
    <property type="entry name" value="NIR_SIR"/>
    <property type="match status" value="1"/>
</dbReference>
<gene>
    <name evidence="22" type="primary">nirB</name>
    <name evidence="22" type="ORF">GVT53_04730</name>
</gene>
<comment type="cofactor">
    <cofactor evidence="1 15">
        <name>FAD</name>
        <dbReference type="ChEBI" id="CHEBI:57692"/>
    </cofactor>
</comment>
<dbReference type="AlphaFoldDB" id="A0A6G7IZM7"/>
<evidence type="ECO:0000256" key="3">
    <source>
        <dbReference type="ARBA" id="ARBA00010429"/>
    </source>
</evidence>
<comment type="cofactor">
    <cofactor evidence="14">
        <name>[2Fe-2S] cluster</name>
        <dbReference type="ChEBI" id="CHEBI:190135"/>
    </cofactor>
</comment>
<keyword evidence="23" id="KW-1185">Reference proteome</keyword>
<dbReference type="PRINTS" id="PR00368">
    <property type="entry name" value="FADPNR"/>
</dbReference>
<dbReference type="GO" id="GO:0042128">
    <property type="term" value="P:nitrate assimilation"/>
    <property type="evidence" value="ECO:0007669"/>
    <property type="project" value="UniProtKB-UniRule"/>
</dbReference>
<keyword evidence="7" id="KW-0001">2Fe-2S</keyword>
<dbReference type="Pfam" id="PF18267">
    <property type="entry name" value="Rubredoxin_C"/>
    <property type="match status" value="1"/>
</dbReference>
<dbReference type="InterPro" id="IPR023753">
    <property type="entry name" value="FAD/NAD-binding_dom"/>
</dbReference>
<dbReference type="InterPro" id="IPR017121">
    <property type="entry name" value="Nitrite_Rdtase_lsu"/>
</dbReference>
<accession>A0A6G7IZM7</accession>
<evidence type="ECO:0000256" key="16">
    <source>
        <dbReference type="PIRSR" id="PIRSR037149-1"/>
    </source>
</evidence>
<dbReference type="InterPro" id="IPR052034">
    <property type="entry name" value="NasD-like"/>
</dbReference>
<evidence type="ECO:0000256" key="6">
    <source>
        <dbReference type="ARBA" id="ARBA00022630"/>
    </source>
</evidence>
<dbReference type="InterPro" id="IPR045854">
    <property type="entry name" value="NO2/SO3_Rdtase_4Fe4S_sf"/>
</dbReference>
<dbReference type="InterPro" id="IPR036188">
    <property type="entry name" value="FAD/NAD-bd_sf"/>
</dbReference>
<evidence type="ECO:0000256" key="2">
    <source>
        <dbReference type="ARBA" id="ARBA00005096"/>
    </source>
</evidence>
<dbReference type="GO" id="GO:0050661">
    <property type="term" value="F:NADP binding"/>
    <property type="evidence" value="ECO:0007669"/>
    <property type="project" value="UniProtKB-UniRule"/>
</dbReference>
<dbReference type="InterPro" id="IPR016156">
    <property type="entry name" value="FAD/NAD-linked_Rdtase_dimer_sf"/>
</dbReference>
<dbReference type="GO" id="GO:0046872">
    <property type="term" value="F:metal ion binding"/>
    <property type="evidence" value="ECO:0007669"/>
    <property type="project" value="UniProtKB-KW"/>
</dbReference>
<dbReference type="InterPro" id="IPR006066">
    <property type="entry name" value="NO2/SO3_Rdtase_FeS/sirohaem_BS"/>
</dbReference>
<keyword evidence="8 16" id="KW-0479">Metal-binding</keyword>
<dbReference type="EMBL" id="CP049616">
    <property type="protein sequence ID" value="QII44005.1"/>
    <property type="molecule type" value="Genomic_DNA"/>
</dbReference>
<evidence type="ECO:0000256" key="10">
    <source>
        <dbReference type="ARBA" id="ARBA00023002"/>
    </source>
</evidence>
<keyword evidence="10 22" id="KW-0560">Oxidoreductase</keyword>
<dbReference type="InterPro" id="IPR006067">
    <property type="entry name" value="NO2/SO3_Rdtase_4Fe4S_dom"/>
</dbReference>
<dbReference type="InterPro" id="IPR005117">
    <property type="entry name" value="NiRdtase/SiRdtase_haem-b_fer"/>
</dbReference>
<dbReference type="GO" id="GO:0106316">
    <property type="term" value="F:nitrite reductase (NADH) activity"/>
    <property type="evidence" value="ECO:0007669"/>
    <property type="project" value="UniProtKB-EC"/>
</dbReference>
<dbReference type="PANTHER" id="PTHR43809">
    <property type="entry name" value="NITRITE REDUCTASE (NADH) LARGE SUBUNIT"/>
    <property type="match status" value="1"/>
</dbReference>